<name>A0A2K8SX49_9NOSO</name>
<dbReference type="InterPro" id="IPR050259">
    <property type="entry name" value="SDR"/>
</dbReference>
<dbReference type="PANTHER" id="PTHR42879:SF2">
    <property type="entry name" value="3-OXOACYL-[ACYL-CARRIER-PROTEIN] REDUCTASE FABG"/>
    <property type="match status" value="1"/>
</dbReference>
<evidence type="ECO:0000256" key="1">
    <source>
        <dbReference type="ARBA" id="ARBA00006484"/>
    </source>
</evidence>
<dbReference type="EMBL" id="CP024785">
    <property type="protein sequence ID" value="AUB39923.1"/>
    <property type="molecule type" value="Genomic_DNA"/>
</dbReference>
<accession>A0A2K8SX49</accession>
<evidence type="ECO:0000256" key="2">
    <source>
        <dbReference type="ARBA" id="ARBA00023002"/>
    </source>
</evidence>
<dbReference type="FunFam" id="3.40.50.720:FF:000084">
    <property type="entry name" value="Short-chain dehydrogenase reductase"/>
    <property type="match status" value="1"/>
</dbReference>
<dbReference type="Pfam" id="PF13561">
    <property type="entry name" value="adh_short_C2"/>
    <property type="match status" value="1"/>
</dbReference>
<dbReference type="PRINTS" id="PR00081">
    <property type="entry name" value="GDHRDH"/>
</dbReference>
<dbReference type="Gene3D" id="3.40.50.720">
    <property type="entry name" value="NAD(P)-binding Rossmann-like Domain"/>
    <property type="match status" value="1"/>
</dbReference>
<reference evidence="3 4" key="1">
    <citation type="submission" date="2017-11" db="EMBL/GenBank/DDBJ databases">
        <title>Complete genome of a free-living desiccation-tolerant cyanobacterium and its photosynthetic adaptation to extreme terrestrial habitat.</title>
        <authorList>
            <person name="Shang J."/>
        </authorList>
    </citation>
    <scope>NUCLEOTIDE SEQUENCE [LARGE SCALE GENOMIC DNA]</scope>
    <source>
        <strain evidence="3 4">CCNUN1</strain>
    </source>
</reference>
<keyword evidence="2" id="KW-0560">Oxidoreductase</keyword>
<dbReference type="OrthoDB" id="9803333at2"/>
<dbReference type="InterPro" id="IPR002347">
    <property type="entry name" value="SDR_fam"/>
</dbReference>
<gene>
    <name evidence="3" type="ORF">COO91_05920</name>
</gene>
<evidence type="ECO:0000313" key="3">
    <source>
        <dbReference type="EMBL" id="AUB39923.1"/>
    </source>
</evidence>
<dbReference type="Proteomes" id="UP000232003">
    <property type="component" value="Chromosome"/>
</dbReference>
<dbReference type="PROSITE" id="PS00061">
    <property type="entry name" value="ADH_SHORT"/>
    <property type="match status" value="1"/>
</dbReference>
<proteinExistence type="inferred from homology"/>
<organism evidence="3 4">
    <name type="scientific">Nostoc flagelliforme CCNUN1</name>
    <dbReference type="NCBI Taxonomy" id="2038116"/>
    <lineage>
        <taxon>Bacteria</taxon>
        <taxon>Bacillati</taxon>
        <taxon>Cyanobacteriota</taxon>
        <taxon>Cyanophyceae</taxon>
        <taxon>Nostocales</taxon>
        <taxon>Nostocaceae</taxon>
        <taxon>Nostoc</taxon>
    </lineage>
</organism>
<dbReference type="AlphaFoldDB" id="A0A2K8SX49"/>
<sequence length="269" mass="28668">MIGLKGKNALITGATSGIGQAIAIRLAQEGCNIAINYRKDPEAAADTEEMALQKACGNIETCGVKSLPIQGDVSQESNIVEMVNTVVKEFGSLDILVNNAGIQKESPSHEVTTADFDQVIAVNLRGAYLCARETIKHLLSVNRPGVIINISSVHEIIPRPMYISYSISKGGMENLTKTLALEYAKQGIRVNAIAPGATVTPINQAWTDDPEKKAIVESHIPMGRAGSSEEMAAAVAFLASDEAAYITGQTLFVDGGLTLYADFRESWSA</sequence>
<dbReference type="RefSeq" id="WP_100900796.1">
    <property type="nucleotide sequence ID" value="NZ_CAWNNC010000001.1"/>
</dbReference>
<dbReference type="PRINTS" id="PR00080">
    <property type="entry name" value="SDRFAMILY"/>
</dbReference>
<dbReference type="PANTHER" id="PTHR42879">
    <property type="entry name" value="3-OXOACYL-(ACYL-CARRIER-PROTEIN) REDUCTASE"/>
    <property type="match status" value="1"/>
</dbReference>
<comment type="similarity">
    <text evidence="1">Belongs to the short-chain dehydrogenases/reductases (SDR) family.</text>
</comment>
<dbReference type="GO" id="GO:0032787">
    <property type="term" value="P:monocarboxylic acid metabolic process"/>
    <property type="evidence" value="ECO:0007669"/>
    <property type="project" value="UniProtKB-ARBA"/>
</dbReference>
<dbReference type="InterPro" id="IPR036291">
    <property type="entry name" value="NAD(P)-bd_dom_sf"/>
</dbReference>
<dbReference type="KEGG" id="nfl:COO91_05920"/>
<dbReference type="SUPFAM" id="SSF51735">
    <property type="entry name" value="NAD(P)-binding Rossmann-fold domains"/>
    <property type="match status" value="1"/>
</dbReference>
<protein>
    <submittedName>
        <fullName evidence="3">Gdh, glucose 1-dehydrogenase</fullName>
    </submittedName>
</protein>
<evidence type="ECO:0000313" key="4">
    <source>
        <dbReference type="Proteomes" id="UP000232003"/>
    </source>
</evidence>
<keyword evidence="4" id="KW-1185">Reference proteome</keyword>
<dbReference type="GO" id="GO:0016491">
    <property type="term" value="F:oxidoreductase activity"/>
    <property type="evidence" value="ECO:0007669"/>
    <property type="project" value="UniProtKB-KW"/>
</dbReference>
<dbReference type="NCBIfam" id="NF005559">
    <property type="entry name" value="PRK07231.1"/>
    <property type="match status" value="1"/>
</dbReference>
<dbReference type="InterPro" id="IPR020904">
    <property type="entry name" value="Sc_DH/Rdtase_CS"/>
</dbReference>